<keyword evidence="1" id="KW-1133">Transmembrane helix</keyword>
<evidence type="ECO:0000313" key="3">
    <source>
        <dbReference type="Proteomes" id="UP000181942"/>
    </source>
</evidence>
<sequence>MDPRFRRLGNGLMTCIAVTWFGYQALYGDGMLRIASIFFLVVGAVTTAGAVLDYVRPRPKRRRSLEKRDAG</sequence>
<evidence type="ECO:0000313" key="2">
    <source>
        <dbReference type="EMBL" id="SFE81846.1"/>
    </source>
</evidence>
<feature type="transmembrane region" description="Helical" evidence="1">
    <location>
        <begin position="7"/>
        <end position="26"/>
    </location>
</feature>
<gene>
    <name evidence="2" type="ORF">SAMN02787118_102734</name>
</gene>
<protein>
    <submittedName>
        <fullName evidence="2">Uncharacterized protein</fullName>
    </submittedName>
</protein>
<accession>A0A1I2DMV7</accession>
<evidence type="ECO:0000256" key="1">
    <source>
        <dbReference type="SAM" id="Phobius"/>
    </source>
</evidence>
<keyword evidence="1" id="KW-0812">Transmembrane</keyword>
<dbReference type="Proteomes" id="UP000181942">
    <property type="component" value="Unassembled WGS sequence"/>
</dbReference>
<proteinExistence type="predicted"/>
<reference evidence="2 3" key="1">
    <citation type="submission" date="2016-10" db="EMBL/GenBank/DDBJ databases">
        <authorList>
            <person name="de Groot N.N."/>
        </authorList>
    </citation>
    <scope>NUCLEOTIDE SEQUENCE [LARGE SCALE GENOMIC DNA]</scope>
    <source>
        <strain evidence="2 3">OK461</strain>
    </source>
</reference>
<dbReference type="AlphaFoldDB" id="A0A1I2DMV7"/>
<keyword evidence="1" id="KW-0472">Membrane</keyword>
<organism evidence="2 3">
    <name type="scientific">Streptomyces mirabilis</name>
    <dbReference type="NCBI Taxonomy" id="68239"/>
    <lineage>
        <taxon>Bacteria</taxon>
        <taxon>Bacillati</taxon>
        <taxon>Actinomycetota</taxon>
        <taxon>Actinomycetes</taxon>
        <taxon>Kitasatosporales</taxon>
        <taxon>Streptomycetaceae</taxon>
        <taxon>Streptomyces</taxon>
    </lineage>
</organism>
<name>A0A1I2DMV7_9ACTN</name>
<dbReference type="EMBL" id="FONR01000002">
    <property type="protein sequence ID" value="SFE81846.1"/>
    <property type="molecule type" value="Genomic_DNA"/>
</dbReference>
<feature type="transmembrane region" description="Helical" evidence="1">
    <location>
        <begin position="32"/>
        <end position="55"/>
    </location>
</feature>